<dbReference type="HOGENOM" id="CLU_2832208_0_0_1"/>
<dbReference type="EMBL" id="KN832160">
    <property type="protein sequence ID" value="KIN93522.1"/>
    <property type="molecule type" value="Genomic_DNA"/>
</dbReference>
<organism evidence="1 2">
    <name type="scientific">Pisolithus tinctorius Marx 270</name>
    <dbReference type="NCBI Taxonomy" id="870435"/>
    <lineage>
        <taxon>Eukaryota</taxon>
        <taxon>Fungi</taxon>
        <taxon>Dikarya</taxon>
        <taxon>Basidiomycota</taxon>
        <taxon>Agaricomycotina</taxon>
        <taxon>Agaricomycetes</taxon>
        <taxon>Agaricomycetidae</taxon>
        <taxon>Boletales</taxon>
        <taxon>Sclerodermatineae</taxon>
        <taxon>Pisolithaceae</taxon>
        <taxon>Pisolithus</taxon>
    </lineage>
</organism>
<proteinExistence type="predicted"/>
<dbReference type="Proteomes" id="UP000054217">
    <property type="component" value="Unassembled WGS sequence"/>
</dbReference>
<evidence type="ECO:0000313" key="1">
    <source>
        <dbReference type="EMBL" id="KIN93522.1"/>
    </source>
</evidence>
<reference evidence="2" key="2">
    <citation type="submission" date="2015-01" db="EMBL/GenBank/DDBJ databases">
        <title>Evolutionary Origins and Diversification of the Mycorrhizal Mutualists.</title>
        <authorList>
            <consortium name="DOE Joint Genome Institute"/>
            <consortium name="Mycorrhizal Genomics Consortium"/>
            <person name="Kohler A."/>
            <person name="Kuo A."/>
            <person name="Nagy L.G."/>
            <person name="Floudas D."/>
            <person name="Copeland A."/>
            <person name="Barry K.W."/>
            <person name="Cichocki N."/>
            <person name="Veneault-Fourrey C."/>
            <person name="LaButti K."/>
            <person name="Lindquist E.A."/>
            <person name="Lipzen A."/>
            <person name="Lundell T."/>
            <person name="Morin E."/>
            <person name="Murat C."/>
            <person name="Riley R."/>
            <person name="Ohm R."/>
            <person name="Sun H."/>
            <person name="Tunlid A."/>
            <person name="Henrissat B."/>
            <person name="Grigoriev I.V."/>
            <person name="Hibbett D.S."/>
            <person name="Martin F."/>
        </authorList>
    </citation>
    <scope>NUCLEOTIDE SEQUENCE [LARGE SCALE GENOMIC DNA]</scope>
    <source>
        <strain evidence="2">Marx 270</strain>
    </source>
</reference>
<accession>A0A0C3I8S5</accession>
<reference evidence="1 2" key="1">
    <citation type="submission" date="2014-04" db="EMBL/GenBank/DDBJ databases">
        <authorList>
            <consortium name="DOE Joint Genome Institute"/>
            <person name="Kuo A."/>
            <person name="Kohler A."/>
            <person name="Costa M.D."/>
            <person name="Nagy L.G."/>
            <person name="Floudas D."/>
            <person name="Copeland A."/>
            <person name="Barry K.W."/>
            <person name="Cichocki N."/>
            <person name="Veneault-Fourrey C."/>
            <person name="LaButti K."/>
            <person name="Lindquist E.A."/>
            <person name="Lipzen A."/>
            <person name="Lundell T."/>
            <person name="Morin E."/>
            <person name="Murat C."/>
            <person name="Sun H."/>
            <person name="Tunlid A."/>
            <person name="Henrissat B."/>
            <person name="Grigoriev I.V."/>
            <person name="Hibbett D.S."/>
            <person name="Martin F."/>
            <person name="Nordberg H.P."/>
            <person name="Cantor M.N."/>
            <person name="Hua S.X."/>
        </authorList>
    </citation>
    <scope>NUCLEOTIDE SEQUENCE [LARGE SCALE GENOMIC DNA]</scope>
    <source>
        <strain evidence="1 2">Marx 270</strain>
    </source>
</reference>
<dbReference type="InParanoid" id="A0A0C3I8S5"/>
<dbReference type="AlphaFoldDB" id="A0A0C3I8S5"/>
<protein>
    <submittedName>
        <fullName evidence="1">Uncharacterized protein</fullName>
    </submittedName>
</protein>
<evidence type="ECO:0000313" key="2">
    <source>
        <dbReference type="Proteomes" id="UP000054217"/>
    </source>
</evidence>
<sequence>MCITRCSSVIRARAVARGHKISGYVNADWIGIRDKMRLCTCNMHVRFADREEKSKEMCPMKVLRMV</sequence>
<keyword evidence="2" id="KW-1185">Reference proteome</keyword>
<name>A0A0C3I8S5_PISTI</name>
<gene>
    <name evidence="1" type="ORF">M404DRAFT_1008882</name>
</gene>